<dbReference type="Gene3D" id="1.20.910.10">
    <property type="entry name" value="Heme oxygenase-like"/>
    <property type="match status" value="1"/>
</dbReference>
<dbReference type="InterPro" id="IPR053261">
    <property type="entry name" value="Polyketide-peptide_reg"/>
</dbReference>
<reference evidence="2 3" key="1">
    <citation type="submission" date="2024-01" db="EMBL/GenBank/DDBJ databases">
        <title>A draft genome for the cacao thread blight pathogen Marasmiellus scandens.</title>
        <authorList>
            <person name="Baruah I.K."/>
            <person name="Leung J."/>
            <person name="Bukari Y."/>
            <person name="Amoako-Attah I."/>
            <person name="Meinhardt L.W."/>
            <person name="Bailey B.A."/>
            <person name="Cohen S.P."/>
        </authorList>
    </citation>
    <scope>NUCLEOTIDE SEQUENCE [LARGE SCALE GENOMIC DNA]</scope>
    <source>
        <strain evidence="2 3">GH-19</strain>
    </source>
</reference>
<sequence>MSQPFSLTRHLSSLTESQSYTSATQHPFLRAAGDGTLSKNLLSFWLSQDRIYAAHAYPKFIGSLIANIPFSSSDLSSTNTSEALNQRVLQMLSACLTNVVREVNFFHETSAKWDLKLDGWEERKGTRDYTAEMTRISANGRIEDGLVFLWAMEKVYLDAWTFVRNHSNSDPAVTALAQNWSSPEFVQFVDALGDLADSFATSKGIEPDRNPEACKRAEEIWNRVVELEIGFWPEFGEEGK</sequence>
<dbReference type="Proteomes" id="UP001498398">
    <property type="component" value="Unassembled WGS sequence"/>
</dbReference>
<dbReference type="SUPFAM" id="SSF48613">
    <property type="entry name" value="Heme oxygenase-like"/>
    <property type="match status" value="1"/>
</dbReference>
<feature type="domain" description="Thiaminase-2/PQQC" evidence="1">
    <location>
        <begin position="21"/>
        <end position="233"/>
    </location>
</feature>
<dbReference type="PANTHER" id="PTHR41813:SF2">
    <property type="entry name" value="REGULATOR PAB1642, PUTATIVE (AFU_ORTHOLOGUE AFUA_3G11955)-RELATED"/>
    <property type="match status" value="1"/>
</dbReference>
<accession>A0ABR1JJZ4</accession>
<proteinExistence type="predicted"/>
<protein>
    <recommendedName>
        <fullName evidence="1">Thiaminase-2/PQQC domain-containing protein</fullName>
    </recommendedName>
</protein>
<evidence type="ECO:0000313" key="3">
    <source>
        <dbReference type="Proteomes" id="UP001498398"/>
    </source>
</evidence>
<dbReference type="EMBL" id="JBANRG010000010">
    <property type="protein sequence ID" value="KAK7462697.1"/>
    <property type="molecule type" value="Genomic_DNA"/>
</dbReference>
<comment type="caution">
    <text evidence="2">The sequence shown here is derived from an EMBL/GenBank/DDBJ whole genome shotgun (WGS) entry which is preliminary data.</text>
</comment>
<evidence type="ECO:0000259" key="1">
    <source>
        <dbReference type="Pfam" id="PF03070"/>
    </source>
</evidence>
<dbReference type="InterPro" id="IPR016084">
    <property type="entry name" value="Haem_Oase-like_multi-hlx"/>
</dbReference>
<organism evidence="2 3">
    <name type="scientific">Marasmiellus scandens</name>
    <dbReference type="NCBI Taxonomy" id="2682957"/>
    <lineage>
        <taxon>Eukaryota</taxon>
        <taxon>Fungi</taxon>
        <taxon>Dikarya</taxon>
        <taxon>Basidiomycota</taxon>
        <taxon>Agaricomycotina</taxon>
        <taxon>Agaricomycetes</taxon>
        <taxon>Agaricomycetidae</taxon>
        <taxon>Agaricales</taxon>
        <taxon>Marasmiineae</taxon>
        <taxon>Omphalotaceae</taxon>
        <taxon>Marasmiellus</taxon>
    </lineage>
</organism>
<dbReference type="Pfam" id="PF03070">
    <property type="entry name" value="TENA_THI-4"/>
    <property type="match status" value="1"/>
</dbReference>
<gene>
    <name evidence="2" type="ORF">VKT23_007285</name>
</gene>
<dbReference type="InterPro" id="IPR004305">
    <property type="entry name" value="Thiaminase-2/PQQC"/>
</dbReference>
<dbReference type="PANTHER" id="PTHR41813">
    <property type="entry name" value="REGULATOR PAB1642, PUTATIVE (AFU_ORTHOLOGUE AFUA_3G11955)-RELATED"/>
    <property type="match status" value="1"/>
</dbReference>
<name>A0ABR1JJZ4_9AGAR</name>
<evidence type="ECO:0000313" key="2">
    <source>
        <dbReference type="EMBL" id="KAK7462697.1"/>
    </source>
</evidence>
<dbReference type="CDD" id="cd19357">
    <property type="entry name" value="TenA_E_At3g16990-like"/>
    <property type="match status" value="1"/>
</dbReference>
<keyword evidence="3" id="KW-1185">Reference proteome</keyword>